<feature type="signal peptide" evidence="1">
    <location>
        <begin position="1"/>
        <end position="15"/>
    </location>
</feature>
<reference evidence="2 3" key="1">
    <citation type="submission" date="2024-04" db="EMBL/GenBank/DDBJ databases">
        <title>Phyllosticta paracitricarpa is synonymous to the EU quarantine fungus P. citricarpa based on phylogenomic analyses.</title>
        <authorList>
            <consortium name="Lawrence Berkeley National Laboratory"/>
            <person name="Van Ingen-Buijs V.A."/>
            <person name="Van Westerhoven A.C."/>
            <person name="Haridas S."/>
            <person name="Skiadas P."/>
            <person name="Martin F."/>
            <person name="Groenewald J.Z."/>
            <person name="Crous P.W."/>
            <person name="Seidl M.F."/>
        </authorList>
    </citation>
    <scope>NUCLEOTIDE SEQUENCE [LARGE SCALE GENOMIC DNA]</scope>
    <source>
        <strain evidence="2 3">CBS 122670</strain>
    </source>
</reference>
<evidence type="ECO:0008006" key="4">
    <source>
        <dbReference type="Google" id="ProtNLM"/>
    </source>
</evidence>
<evidence type="ECO:0000313" key="3">
    <source>
        <dbReference type="Proteomes" id="UP001365128"/>
    </source>
</evidence>
<evidence type="ECO:0000313" key="2">
    <source>
        <dbReference type="EMBL" id="KAK7546744.1"/>
    </source>
</evidence>
<proteinExistence type="predicted"/>
<evidence type="ECO:0000256" key="1">
    <source>
        <dbReference type="SAM" id="SignalP"/>
    </source>
</evidence>
<feature type="chain" id="PRO_5045318844" description="Secreted protein" evidence="1">
    <location>
        <begin position="16"/>
        <end position="91"/>
    </location>
</feature>
<keyword evidence="1" id="KW-0732">Signal</keyword>
<accession>A0ABR1ME15</accession>
<dbReference type="Proteomes" id="UP001365128">
    <property type="component" value="Unassembled WGS sequence"/>
</dbReference>
<sequence length="91" mass="9722">MLPGVLHTLFLPCGGLLVQRMSPTTMTGLGLLRRVQSHNDVSSILQPLTCVSDTDVSLDARTALQYCLKVSRAGQGSHCAGCRWALGLVEV</sequence>
<gene>
    <name evidence="2" type="ORF">IWX46DRAFT_79834</name>
</gene>
<protein>
    <recommendedName>
        <fullName evidence="4">Secreted protein</fullName>
    </recommendedName>
</protein>
<comment type="caution">
    <text evidence="2">The sequence shown here is derived from an EMBL/GenBank/DDBJ whole genome shotgun (WGS) entry which is preliminary data.</text>
</comment>
<organism evidence="2 3">
    <name type="scientific">Phyllosticta citricarpa</name>
    <dbReference type="NCBI Taxonomy" id="55181"/>
    <lineage>
        <taxon>Eukaryota</taxon>
        <taxon>Fungi</taxon>
        <taxon>Dikarya</taxon>
        <taxon>Ascomycota</taxon>
        <taxon>Pezizomycotina</taxon>
        <taxon>Dothideomycetes</taxon>
        <taxon>Dothideomycetes incertae sedis</taxon>
        <taxon>Botryosphaeriales</taxon>
        <taxon>Phyllostictaceae</taxon>
        <taxon>Phyllosticta</taxon>
    </lineage>
</organism>
<keyword evidence="3" id="KW-1185">Reference proteome</keyword>
<name>A0ABR1ME15_9PEZI</name>
<dbReference type="EMBL" id="JBBPDW010000014">
    <property type="protein sequence ID" value="KAK7546744.1"/>
    <property type="molecule type" value="Genomic_DNA"/>
</dbReference>